<dbReference type="Pfam" id="PF07729">
    <property type="entry name" value="FCD"/>
    <property type="match status" value="1"/>
</dbReference>
<sequence length="104" mass="11056">MIGRAAQQLDFPARVESDIMFHPALVAATGSSRLGPMPELIMGEVQLTMGQARAHRATHPGDIEREHAAIPAAIDAGNAKGAENALLFHLHAARDRLIADLGTE</sequence>
<organism evidence="5 8">
    <name type="scientific">Streptomyces radicis</name>
    <dbReference type="NCBI Taxonomy" id="1750517"/>
    <lineage>
        <taxon>Bacteria</taxon>
        <taxon>Bacillati</taxon>
        <taxon>Actinomycetota</taxon>
        <taxon>Actinomycetes</taxon>
        <taxon>Kitasatosporales</taxon>
        <taxon>Streptomycetaceae</taxon>
        <taxon>Streptomyces</taxon>
    </lineage>
</organism>
<reference evidence="7 8" key="1">
    <citation type="submission" date="2018-09" db="EMBL/GenBank/DDBJ databases">
        <title>Streptomyces sp. nov. DS1-2, an endophytic actinomycete isolated from roots of Dendrobium scabrilingue.</title>
        <authorList>
            <person name="Kuncharoen N."/>
            <person name="Kudo T."/>
            <person name="Ohkuma M."/>
            <person name="Yuki M."/>
            <person name="Tanasupawat S."/>
        </authorList>
    </citation>
    <scope>NUCLEOTIDE SEQUENCE [LARGE SCALE GENOMIC DNA]</scope>
    <source>
        <strain evidence="5 8">AZ1-7</strain>
        <strain evidence="6 7">DS1-2</strain>
    </source>
</reference>
<accession>A0A3A9WT01</accession>
<dbReference type="InterPro" id="IPR008920">
    <property type="entry name" value="TF_FadR/GntR_C"/>
</dbReference>
<proteinExistence type="predicted"/>
<evidence type="ECO:0000256" key="1">
    <source>
        <dbReference type="ARBA" id="ARBA00023015"/>
    </source>
</evidence>
<evidence type="ECO:0000256" key="2">
    <source>
        <dbReference type="ARBA" id="ARBA00023125"/>
    </source>
</evidence>
<evidence type="ECO:0000313" key="6">
    <source>
        <dbReference type="EMBL" id="RKN25169.1"/>
    </source>
</evidence>
<dbReference type="Proteomes" id="UP000275024">
    <property type="component" value="Unassembled WGS sequence"/>
</dbReference>
<keyword evidence="1" id="KW-0805">Transcription regulation</keyword>
<keyword evidence="2" id="KW-0238">DNA-binding</keyword>
<name>A0A3A9WT01_9ACTN</name>
<evidence type="ECO:0000313" key="5">
    <source>
        <dbReference type="EMBL" id="RKN10906.1"/>
    </source>
</evidence>
<dbReference type="GO" id="GO:0003677">
    <property type="term" value="F:DNA binding"/>
    <property type="evidence" value="ECO:0007669"/>
    <property type="project" value="UniProtKB-KW"/>
</dbReference>
<comment type="caution">
    <text evidence="5">The sequence shown here is derived from an EMBL/GenBank/DDBJ whole genome shotgun (WGS) entry which is preliminary data.</text>
</comment>
<gene>
    <name evidence="6" type="ORF">D7318_07955</name>
    <name evidence="5" type="ORF">D7319_07100</name>
</gene>
<evidence type="ECO:0000256" key="3">
    <source>
        <dbReference type="ARBA" id="ARBA00023163"/>
    </source>
</evidence>
<dbReference type="AlphaFoldDB" id="A0A3A9WT01"/>
<dbReference type="EMBL" id="RBDX01000004">
    <property type="protein sequence ID" value="RKN10906.1"/>
    <property type="molecule type" value="Genomic_DNA"/>
</dbReference>
<protein>
    <submittedName>
        <fullName evidence="5">FCD domain-containing protein</fullName>
    </submittedName>
</protein>
<dbReference type="RefSeq" id="WP_120696176.1">
    <property type="nucleotide sequence ID" value="NZ_RBDX01000004.1"/>
</dbReference>
<dbReference type="Gene3D" id="1.20.120.530">
    <property type="entry name" value="GntR ligand-binding domain-like"/>
    <property type="match status" value="1"/>
</dbReference>
<dbReference type="InterPro" id="IPR011711">
    <property type="entry name" value="GntR_C"/>
</dbReference>
<keyword evidence="3" id="KW-0804">Transcription</keyword>
<evidence type="ECO:0000313" key="8">
    <source>
        <dbReference type="Proteomes" id="UP000275024"/>
    </source>
</evidence>
<dbReference type="OrthoDB" id="5182935at2"/>
<dbReference type="EMBL" id="RBDY01000004">
    <property type="protein sequence ID" value="RKN25169.1"/>
    <property type="molecule type" value="Genomic_DNA"/>
</dbReference>
<dbReference type="SUPFAM" id="SSF48008">
    <property type="entry name" value="GntR ligand-binding domain-like"/>
    <property type="match status" value="1"/>
</dbReference>
<evidence type="ECO:0000313" key="7">
    <source>
        <dbReference type="Proteomes" id="UP000268652"/>
    </source>
</evidence>
<keyword evidence="7" id="KW-1185">Reference proteome</keyword>
<feature type="domain" description="GntR C-terminal" evidence="4">
    <location>
        <begin position="4"/>
        <end position="91"/>
    </location>
</feature>
<dbReference type="Proteomes" id="UP000268652">
    <property type="component" value="Unassembled WGS sequence"/>
</dbReference>
<evidence type="ECO:0000259" key="4">
    <source>
        <dbReference type="Pfam" id="PF07729"/>
    </source>
</evidence>